<dbReference type="Pfam" id="PF01408">
    <property type="entry name" value="GFO_IDH_MocA"/>
    <property type="match status" value="1"/>
</dbReference>
<dbReference type="InterPro" id="IPR000683">
    <property type="entry name" value="Gfo/Idh/MocA-like_OxRdtase_N"/>
</dbReference>
<dbReference type="GO" id="GO:0000166">
    <property type="term" value="F:nucleotide binding"/>
    <property type="evidence" value="ECO:0007669"/>
    <property type="project" value="InterPro"/>
</dbReference>
<evidence type="ECO:0000313" key="2">
    <source>
        <dbReference type="EMBL" id="RST31643.1"/>
    </source>
</evidence>
<organism evidence="2 3">
    <name type="scientific">Sphingomonas ginkgonis</name>
    <dbReference type="NCBI Taxonomy" id="2315330"/>
    <lineage>
        <taxon>Bacteria</taxon>
        <taxon>Pseudomonadati</taxon>
        <taxon>Pseudomonadota</taxon>
        <taxon>Alphaproteobacteria</taxon>
        <taxon>Sphingomonadales</taxon>
        <taxon>Sphingomonadaceae</taxon>
        <taxon>Sphingomonas</taxon>
    </lineage>
</organism>
<dbReference type="SUPFAM" id="SSF51735">
    <property type="entry name" value="NAD(P)-binding Rossmann-fold domains"/>
    <property type="match status" value="1"/>
</dbReference>
<gene>
    <name evidence="2" type="ORF">HMF7854_12960</name>
</gene>
<dbReference type="Proteomes" id="UP000274661">
    <property type="component" value="Unassembled WGS sequence"/>
</dbReference>
<protein>
    <submittedName>
        <fullName evidence="2">Gfo/Idh/MocA family oxidoreductase</fullName>
    </submittedName>
</protein>
<dbReference type="RefSeq" id="WP_126719559.1">
    <property type="nucleotide sequence ID" value="NZ_RWJF01000001.1"/>
</dbReference>
<dbReference type="Gene3D" id="3.30.360.10">
    <property type="entry name" value="Dihydrodipicolinate Reductase, domain 2"/>
    <property type="match status" value="1"/>
</dbReference>
<comment type="caution">
    <text evidence="2">The sequence shown here is derived from an EMBL/GenBank/DDBJ whole genome shotgun (WGS) entry which is preliminary data.</text>
</comment>
<dbReference type="PANTHER" id="PTHR43818:SF7">
    <property type="entry name" value="DEHYDROGENASE"/>
    <property type="match status" value="1"/>
</dbReference>
<accession>A0A429VCH8</accession>
<dbReference type="PANTHER" id="PTHR43818">
    <property type="entry name" value="BCDNA.GH03377"/>
    <property type="match status" value="1"/>
</dbReference>
<feature type="domain" description="Gfo/Idh/MocA-like oxidoreductase N-terminal" evidence="1">
    <location>
        <begin position="3"/>
        <end position="116"/>
    </location>
</feature>
<evidence type="ECO:0000259" key="1">
    <source>
        <dbReference type="Pfam" id="PF01408"/>
    </source>
</evidence>
<dbReference type="InterPro" id="IPR036291">
    <property type="entry name" value="NAD(P)-bd_dom_sf"/>
</dbReference>
<reference evidence="2 3" key="1">
    <citation type="submission" date="2018-12" db="EMBL/GenBank/DDBJ databases">
        <title>Sphingomonas sp. HMF7854 Genome sequencing and assembly.</title>
        <authorList>
            <person name="Cha I."/>
            <person name="Kang H."/>
            <person name="Kim H."/>
            <person name="Kang J."/>
            <person name="Joh K."/>
        </authorList>
    </citation>
    <scope>NUCLEOTIDE SEQUENCE [LARGE SCALE GENOMIC DNA]</scope>
    <source>
        <strain evidence="2 3">HMF7854</strain>
    </source>
</reference>
<dbReference type="EMBL" id="RWJF01000001">
    <property type="protein sequence ID" value="RST31643.1"/>
    <property type="molecule type" value="Genomic_DNA"/>
</dbReference>
<sequence>MPIRIAIVGYGKIAVDQHVPAIQGNSEYQLVAAVSPRPPQVPPPVPVYESVGAMLQAMPGGVDAIAVCTPPSARHPIVAEALAAGLHVLIEKPPAATLGEVEDMVRRAHAANRTLYAAWHAQHNDGVDDARDRLAGKTVTRFRIEWFEDVRKWHPGQDWIFAPGGFGVFDPGINALSISTSILPMPLFIRQAKLLVPANRQQPIAVSLDFGDNLSADFDFRERPDEHWVIEVDTADGEQLRLSEGGTRLAVNGAEVKVSGIGEYPSIYQHFAKLVAANQVEVDVDPLRIVADAFMAGSHQTTDAFDF</sequence>
<keyword evidence="3" id="KW-1185">Reference proteome</keyword>
<dbReference type="InterPro" id="IPR050463">
    <property type="entry name" value="Gfo/Idh/MocA_oxidrdct_glycsds"/>
</dbReference>
<proteinExistence type="predicted"/>
<evidence type="ECO:0000313" key="3">
    <source>
        <dbReference type="Proteomes" id="UP000274661"/>
    </source>
</evidence>
<dbReference type="AlphaFoldDB" id="A0A429VCH8"/>
<dbReference type="OrthoDB" id="9813657at2"/>
<dbReference type="Gene3D" id="3.40.50.720">
    <property type="entry name" value="NAD(P)-binding Rossmann-like Domain"/>
    <property type="match status" value="1"/>
</dbReference>
<name>A0A429VCH8_9SPHN</name>